<proteinExistence type="inferred from homology"/>
<dbReference type="Gene3D" id="1.20.140.10">
    <property type="entry name" value="Butyryl-CoA Dehydrogenase, subunit A, domain 3"/>
    <property type="match status" value="1"/>
</dbReference>
<dbReference type="EMBL" id="JBAFVH010000008">
    <property type="protein sequence ID" value="MFG1373501.1"/>
    <property type="molecule type" value="Genomic_DNA"/>
</dbReference>
<dbReference type="Proteomes" id="UP001604002">
    <property type="component" value="Unassembled WGS sequence"/>
</dbReference>
<comment type="cofactor">
    <cofactor evidence="1 6">
        <name>FAD</name>
        <dbReference type="ChEBI" id="CHEBI:57692"/>
    </cofactor>
</comment>
<evidence type="ECO:0000256" key="5">
    <source>
        <dbReference type="ARBA" id="ARBA00023002"/>
    </source>
</evidence>
<feature type="domain" description="Acyl-CoA dehydrogenase/oxidase C-terminal" evidence="7">
    <location>
        <begin position="231"/>
        <end position="393"/>
    </location>
</feature>
<keyword evidence="5 6" id="KW-0560">Oxidoreductase</keyword>
<gene>
    <name evidence="10" type="ORF">V5F32_15105</name>
</gene>
<dbReference type="InterPro" id="IPR013786">
    <property type="entry name" value="AcylCoA_DH/ox_N"/>
</dbReference>
<comment type="caution">
    <text evidence="10">The sequence shown here is derived from an EMBL/GenBank/DDBJ whole genome shotgun (WGS) entry which is preliminary data.</text>
</comment>
<protein>
    <submittedName>
        <fullName evidence="10">Acyl-CoA dehydrogenase family protein</fullName>
    </submittedName>
</protein>
<dbReference type="Gene3D" id="1.10.540.10">
    <property type="entry name" value="Acyl-CoA dehydrogenase/oxidase, N-terminal domain"/>
    <property type="match status" value="1"/>
</dbReference>
<dbReference type="SUPFAM" id="SSF47203">
    <property type="entry name" value="Acyl-CoA dehydrogenase C-terminal domain-like"/>
    <property type="match status" value="1"/>
</dbReference>
<dbReference type="InterPro" id="IPR046373">
    <property type="entry name" value="Acyl-CoA_Oxase/DH_mid-dom_sf"/>
</dbReference>
<dbReference type="InterPro" id="IPR009100">
    <property type="entry name" value="AcylCoA_DH/oxidase_NM_dom_sf"/>
</dbReference>
<reference evidence="10 11" key="1">
    <citation type="submission" date="2024-02" db="EMBL/GenBank/DDBJ databases">
        <title>Expansion and revision of Xanthobacter and proposal of Roseixanthobacter gen. nov.</title>
        <authorList>
            <person name="Soltysiak M.P.M."/>
            <person name="Jalihal A."/>
            <person name="Ory A."/>
            <person name="Chrisophersen C."/>
            <person name="Lee A.D."/>
            <person name="Boulton J."/>
            <person name="Springer M."/>
        </authorList>
    </citation>
    <scope>NUCLEOTIDE SEQUENCE [LARGE SCALE GENOMIC DNA]</scope>
    <source>
        <strain evidence="10 11">23A</strain>
    </source>
</reference>
<dbReference type="Pfam" id="PF02771">
    <property type="entry name" value="Acyl-CoA_dh_N"/>
    <property type="match status" value="1"/>
</dbReference>
<keyword evidence="11" id="KW-1185">Reference proteome</keyword>
<dbReference type="Pfam" id="PF02770">
    <property type="entry name" value="Acyl-CoA_dh_M"/>
    <property type="match status" value="1"/>
</dbReference>
<dbReference type="SUPFAM" id="SSF56645">
    <property type="entry name" value="Acyl-CoA dehydrogenase NM domain-like"/>
    <property type="match status" value="1"/>
</dbReference>
<evidence type="ECO:0000256" key="4">
    <source>
        <dbReference type="ARBA" id="ARBA00022827"/>
    </source>
</evidence>
<feature type="domain" description="Acyl-CoA oxidase/dehydrogenase middle" evidence="8">
    <location>
        <begin position="125"/>
        <end position="213"/>
    </location>
</feature>
<sequence>MDTFFSDAEQAFRAEVRAFIRANLPADLAARVRAGIHLSRVDMARWNAILDAKGWAAHHWPQAYGGPGWTPIQRFLFEAECADADAPPLSVFGVYLVGPTLYTFGSAAQKAAYLPGIRSGDTFWCQGYSEPNAGSDLASLKTTARKVEGGYVIDGAKAWTTEGHFADYMICLARTNPQVKPQAGLSLFIVDMTAKGVSLQPVITIDGAHSVNTTFLDAVFVPDDALIGEVDKGWTYAKFLLSHERTNNAQVHRSRREFTRLKDLARQVAGPAGGSVLDDPVFQRRFAALDVELSALEVTVLRVLADQTDGREPGPEASILKVIGSELQQRISELAMDVLGEEGIRQSHGQVDGDAGPAATEAAGWAERHLFRRVVTIYAGANEIQKTIIARTVLGM</sequence>
<dbReference type="Gene3D" id="2.40.110.10">
    <property type="entry name" value="Butyryl-CoA Dehydrogenase, subunit A, domain 2"/>
    <property type="match status" value="1"/>
</dbReference>
<dbReference type="RefSeq" id="WP_393993262.1">
    <property type="nucleotide sequence ID" value="NZ_JBAFVH010000008.1"/>
</dbReference>
<dbReference type="InterPro" id="IPR036250">
    <property type="entry name" value="AcylCo_DH-like_C"/>
</dbReference>
<keyword evidence="3 6" id="KW-0285">Flavoprotein</keyword>
<comment type="similarity">
    <text evidence="2 6">Belongs to the acyl-CoA dehydrogenase family.</text>
</comment>
<keyword evidence="4 6" id="KW-0274">FAD</keyword>
<evidence type="ECO:0000259" key="9">
    <source>
        <dbReference type="Pfam" id="PF02771"/>
    </source>
</evidence>
<dbReference type="InterPro" id="IPR006091">
    <property type="entry name" value="Acyl-CoA_Oxase/DH_mid-dom"/>
</dbReference>
<dbReference type="InterPro" id="IPR009075">
    <property type="entry name" value="AcylCo_DH/oxidase_C"/>
</dbReference>
<feature type="domain" description="Acyl-CoA dehydrogenase/oxidase N-terminal" evidence="9">
    <location>
        <begin position="7"/>
        <end position="121"/>
    </location>
</feature>
<evidence type="ECO:0000256" key="6">
    <source>
        <dbReference type="RuleBase" id="RU362125"/>
    </source>
</evidence>
<evidence type="ECO:0000313" key="10">
    <source>
        <dbReference type="EMBL" id="MFG1373501.1"/>
    </source>
</evidence>
<dbReference type="InterPro" id="IPR037069">
    <property type="entry name" value="AcylCoA_DH/ox_N_sf"/>
</dbReference>
<evidence type="ECO:0000259" key="7">
    <source>
        <dbReference type="Pfam" id="PF00441"/>
    </source>
</evidence>
<organism evidence="10 11">
    <name type="scientific">Xanthobacter oligotrophicus</name>
    <dbReference type="NCBI Taxonomy" id="2607286"/>
    <lineage>
        <taxon>Bacteria</taxon>
        <taxon>Pseudomonadati</taxon>
        <taxon>Pseudomonadota</taxon>
        <taxon>Alphaproteobacteria</taxon>
        <taxon>Hyphomicrobiales</taxon>
        <taxon>Xanthobacteraceae</taxon>
        <taxon>Xanthobacter</taxon>
    </lineage>
</organism>
<dbReference type="InterPro" id="IPR052161">
    <property type="entry name" value="Mycobact_Acyl-CoA_DH"/>
</dbReference>
<dbReference type="Pfam" id="PF00441">
    <property type="entry name" value="Acyl-CoA_dh_1"/>
    <property type="match status" value="1"/>
</dbReference>
<evidence type="ECO:0000259" key="8">
    <source>
        <dbReference type="Pfam" id="PF02770"/>
    </source>
</evidence>
<evidence type="ECO:0000256" key="3">
    <source>
        <dbReference type="ARBA" id="ARBA00022630"/>
    </source>
</evidence>
<evidence type="ECO:0000313" key="11">
    <source>
        <dbReference type="Proteomes" id="UP001604002"/>
    </source>
</evidence>
<dbReference type="PANTHER" id="PTHR43292">
    <property type="entry name" value="ACYL-COA DEHYDROGENASE"/>
    <property type="match status" value="1"/>
</dbReference>
<accession>A0ABW7A0D7</accession>
<evidence type="ECO:0000256" key="1">
    <source>
        <dbReference type="ARBA" id="ARBA00001974"/>
    </source>
</evidence>
<dbReference type="PANTHER" id="PTHR43292:SF3">
    <property type="entry name" value="ACYL-COA DEHYDROGENASE FADE29"/>
    <property type="match status" value="1"/>
</dbReference>
<evidence type="ECO:0000256" key="2">
    <source>
        <dbReference type="ARBA" id="ARBA00009347"/>
    </source>
</evidence>
<name>A0ABW7A0D7_9HYPH</name>